<gene>
    <name evidence="2" type="ORF">Daura_23850</name>
</gene>
<dbReference type="InterPro" id="IPR036249">
    <property type="entry name" value="Thioredoxin-like_sf"/>
</dbReference>
<organism evidence="2 3">
    <name type="scientific">Dactylosporangium aurantiacum</name>
    <dbReference type="NCBI Taxonomy" id="35754"/>
    <lineage>
        <taxon>Bacteria</taxon>
        <taxon>Bacillati</taxon>
        <taxon>Actinomycetota</taxon>
        <taxon>Actinomycetes</taxon>
        <taxon>Micromonosporales</taxon>
        <taxon>Micromonosporaceae</taxon>
        <taxon>Dactylosporangium</taxon>
    </lineage>
</organism>
<sequence length="171" mass="17574">MTLLYAVTAVLTVAVAADLLVSGAVLRRLRDLEARLDRDAAPVGLPLGAPLPAAALRHHPDLATTPLLLGFFSTTCRYCPDQAALLAERAAAYTGAGIRVVSVVVTAPGDDTTALTRVLGAAGPVIVETGPGELMTAFSTFGTPTFLHFDAAGTLTARGVTVDDVPLPVRS</sequence>
<dbReference type="PROSITE" id="PS51352">
    <property type="entry name" value="THIOREDOXIN_2"/>
    <property type="match status" value="1"/>
</dbReference>
<feature type="domain" description="Thioredoxin" evidence="1">
    <location>
        <begin position="45"/>
        <end position="171"/>
    </location>
</feature>
<proteinExistence type="predicted"/>
<keyword evidence="3" id="KW-1185">Reference proteome</keyword>
<dbReference type="SUPFAM" id="SSF52833">
    <property type="entry name" value="Thioredoxin-like"/>
    <property type="match status" value="1"/>
</dbReference>
<dbReference type="Proteomes" id="UP001058003">
    <property type="component" value="Chromosome"/>
</dbReference>
<evidence type="ECO:0000313" key="2">
    <source>
        <dbReference type="EMBL" id="UWZ58931.1"/>
    </source>
</evidence>
<accession>A0A9Q9MN58</accession>
<dbReference type="InterPro" id="IPR013766">
    <property type="entry name" value="Thioredoxin_domain"/>
</dbReference>
<protein>
    <recommendedName>
        <fullName evidence="1">Thioredoxin domain-containing protein</fullName>
    </recommendedName>
</protein>
<dbReference type="EMBL" id="CP073767">
    <property type="protein sequence ID" value="UWZ58931.1"/>
    <property type="molecule type" value="Genomic_DNA"/>
</dbReference>
<dbReference type="RefSeq" id="WP_033361945.1">
    <property type="nucleotide sequence ID" value="NZ_CP073767.1"/>
</dbReference>
<name>A0A9Q9MN58_9ACTN</name>
<dbReference type="AlphaFoldDB" id="A0A9Q9MN58"/>
<evidence type="ECO:0000259" key="1">
    <source>
        <dbReference type="PROSITE" id="PS51352"/>
    </source>
</evidence>
<dbReference type="Gene3D" id="3.40.30.10">
    <property type="entry name" value="Glutaredoxin"/>
    <property type="match status" value="1"/>
</dbReference>
<dbReference type="OrthoDB" id="128449at2"/>
<evidence type="ECO:0000313" key="3">
    <source>
        <dbReference type="Proteomes" id="UP001058003"/>
    </source>
</evidence>
<dbReference type="KEGG" id="daur:Daura_23850"/>
<reference evidence="2" key="1">
    <citation type="submission" date="2021-04" db="EMBL/GenBank/DDBJ databases">
        <title>Dactylosporangium aurantiacum NRRL B-8018 full assembly.</title>
        <authorList>
            <person name="Hartkoorn R.C."/>
            <person name="Beaudoing E."/>
            <person name="Hot D."/>
        </authorList>
    </citation>
    <scope>NUCLEOTIDE SEQUENCE</scope>
    <source>
        <strain evidence="2">NRRL B-8018</strain>
    </source>
</reference>